<dbReference type="PANTHER" id="PTHR22835:SF158">
    <property type="entry name" value="GDSL ESTERASE_LIPASE LIP-4-LIKE ISOFORM X1"/>
    <property type="match status" value="1"/>
</dbReference>
<dbReference type="GO" id="GO:0016788">
    <property type="term" value="F:hydrolase activity, acting on ester bonds"/>
    <property type="evidence" value="ECO:0007669"/>
    <property type="project" value="InterPro"/>
</dbReference>
<dbReference type="Gene3D" id="3.40.50.1110">
    <property type="entry name" value="SGNH hydrolase"/>
    <property type="match status" value="1"/>
</dbReference>
<reference evidence="3 4" key="1">
    <citation type="journal article" date="2006" name="Science">
        <title>The genome of black cottonwood, Populus trichocarpa (Torr. &amp; Gray).</title>
        <authorList>
            <person name="Tuskan G.A."/>
            <person name="Difazio S."/>
            <person name="Jansson S."/>
            <person name="Bohlmann J."/>
            <person name="Grigoriev I."/>
            <person name="Hellsten U."/>
            <person name="Putnam N."/>
            <person name="Ralph S."/>
            <person name="Rombauts S."/>
            <person name="Salamov A."/>
            <person name="Schein J."/>
            <person name="Sterck L."/>
            <person name="Aerts A."/>
            <person name="Bhalerao R.R."/>
            <person name="Bhalerao R.P."/>
            <person name="Blaudez D."/>
            <person name="Boerjan W."/>
            <person name="Brun A."/>
            <person name="Brunner A."/>
            <person name="Busov V."/>
            <person name="Campbell M."/>
            <person name="Carlson J."/>
            <person name="Chalot M."/>
            <person name="Chapman J."/>
            <person name="Chen G.L."/>
            <person name="Cooper D."/>
            <person name="Coutinho P.M."/>
            <person name="Couturier J."/>
            <person name="Covert S."/>
            <person name="Cronk Q."/>
            <person name="Cunningham R."/>
            <person name="Davis J."/>
            <person name="Degroeve S."/>
            <person name="Dejardin A."/>
            <person name="Depamphilis C."/>
            <person name="Detter J."/>
            <person name="Dirks B."/>
            <person name="Dubchak I."/>
            <person name="Duplessis S."/>
            <person name="Ehlting J."/>
            <person name="Ellis B."/>
            <person name="Gendler K."/>
            <person name="Goodstein D."/>
            <person name="Gribskov M."/>
            <person name="Grimwood J."/>
            <person name="Groover A."/>
            <person name="Gunter L."/>
            <person name="Hamberger B."/>
            <person name="Heinze B."/>
            <person name="Helariutta Y."/>
            <person name="Henrissat B."/>
            <person name="Holligan D."/>
            <person name="Holt R."/>
            <person name="Huang W."/>
            <person name="Islam-Faridi N."/>
            <person name="Jones S."/>
            <person name="Jones-Rhoades M."/>
            <person name="Jorgensen R."/>
            <person name="Joshi C."/>
            <person name="Kangasjarvi J."/>
            <person name="Karlsson J."/>
            <person name="Kelleher C."/>
            <person name="Kirkpatrick R."/>
            <person name="Kirst M."/>
            <person name="Kohler A."/>
            <person name="Kalluri U."/>
            <person name="Larimer F."/>
            <person name="Leebens-Mack J."/>
            <person name="Leple J.C."/>
            <person name="Locascio P."/>
            <person name="Lou Y."/>
            <person name="Lucas S."/>
            <person name="Martin F."/>
            <person name="Montanini B."/>
            <person name="Napoli C."/>
            <person name="Nelson D.R."/>
            <person name="Nelson C."/>
            <person name="Nieminen K."/>
            <person name="Nilsson O."/>
            <person name="Pereda V."/>
            <person name="Peter G."/>
            <person name="Philippe R."/>
            <person name="Pilate G."/>
            <person name="Poliakov A."/>
            <person name="Razumovskaya J."/>
            <person name="Richardson P."/>
            <person name="Rinaldi C."/>
            <person name="Ritland K."/>
            <person name="Rouze P."/>
            <person name="Ryaboy D."/>
            <person name="Schmutz J."/>
            <person name="Schrader J."/>
            <person name="Segerman B."/>
            <person name="Shin H."/>
            <person name="Siddiqui A."/>
            <person name="Sterky F."/>
            <person name="Terry A."/>
            <person name="Tsai C.J."/>
            <person name="Uberbacher E."/>
            <person name="Unneberg P."/>
            <person name="Vahala J."/>
            <person name="Wall K."/>
            <person name="Wessler S."/>
            <person name="Yang G."/>
            <person name="Yin T."/>
            <person name="Douglas C."/>
            <person name="Marra M."/>
            <person name="Sandberg G."/>
            <person name="Van de Peer Y."/>
            <person name="Rokhsar D."/>
        </authorList>
    </citation>
    <scope>NUCLEOTIDE SEQUENCE [LARGE SCALE GENOMIC DNA]</scope>
    <source>
        <strain evidence="4">cv. Nisqually</strain>
    </source>
</reference>
<dbReference type="Pfam" id="PF00657">
    <property type="entry name" value="Lipase_GDSL"/>
    <property type="match status" value="1"/>
</dbReference>
<sequence>MGFFFPLPINCQRYRNPVIFIFGDSNSDTGAYYSGLVNFASSGAATQSRYKPFSLVVQILQFPRFRPCSPELVSTAYKDFVDDDAFKDALHIIDNIGQNDFAGSFEYLSYVQNIYQHGGRNFWVHDTGPLGCLPKKLAAFDQKASDFDQHGCLKPLKNAATQFNDQLRILCEELESELNNS</sequence>
<dbReference type="InterPro" id="IPR036514">
    <property type="entry name" value="SGNH_hydro_sf"/>
</dbReference>
<dbReference type="InterPro" id="IPR001087">
    <property type="entry name" value="GDSL"/>
</dbReference>
<protein>
    <submittedName>
        <fullName evidence="3">Uncharacterized protein</fullName>
    </submittedName>
</protein>
<organism evidence="3 4">
    <name type="scientific">Populus trichocarpa</name>
    <name type="common">Western balsam poplar</name>
    <name type="synonym">Populus balsamifera subsp. trichocarpa</name>
    <dbReference type="NCBI Taxonomy" id="3694"/>
    <lineage>
        <taxon>Eukaryota</taxon>
        <taxon>Viridiplantae</taxon>
        <taxon>Streptophyta</taxon>
        <taxon>Embryophyta</taxon>
        <taxon>Tracheophyta</taxon>
        <taxon>Spermatophyta</taxon>
        <taxon>Magnoliopsida</taxon>
        <taxon>eudicotyledons</taxon>
        <taxon>Gunneridae</taxon>
        <taxon>Pentapetalae</taxon>
        <taxon>rosids</taxon>
        <taxon>fabids</taxon>
        <taxon>Malpighiales</taxon>
        <taxon>Salicaceae</taxon>
        <taxon>Saliceae</taxon>
        <taxon>Populus</taxon>
    </lineage>
</organism>
<dbReference type="Proteomes" id="UP000006729">
    <property type="component" value="Chromosome 14"/>
</dbReference>
<dbReference type="AlphaFoldDB" id="U5FTD1"/>
<gene>
    <name evidence="3" type="ORF">POPTR_014G116200</name>
</gene>
<keyword evidence="2" id="KW-0325">Glycoprotein</keyword>
<evidence type="ECO:0000256" key="2">
    <source>
        <dbReference type="ARBA" id="ARBA00023180"/>
    </source>
</evidence>
<name>U5FTD1_POPTR</name>
<comment type="similarity">
    <text evidence="1">Belongs to the 'GDSL' lipolytic enzyme family.</text>
</comment>
<evidence type="ECO:0000256" key="1">
    <source>
        <dbReference type="ARBA" id="ARBA00008668"/>
    </source>
</evidence>
<evidence type="ECO:0000313" key="4">
    <source>
        <dbReference type="Proteomes" id="UP000006729"/>
    </source>
</evidence>
<dbReference type="EMBL" id="CM009303">
    <property type="protein sequence ID" value="PNT04296.1"/>
    <property type="molecule type" value="Genomic_DNA"/>
</dbReference>
<dbReference type="PANTHER" id="PTHR22835">
    <property type="entry name" value="ZINC FINGER FYVE DOMAIN CONTAINING PROTEIN"/>
    <property type="match status" value="1"/>
</dbReference>
<dbReference type="InParanoid" id="U5FTD1"/>
<accession>U5FTD1</accession>
<evidence type="ECO:0000313" key="3">
    <source>
        <dbReference type="EMBL" id="PNT04296.1"/>
    </source>
</evidence>
<proteinExistence type="inferred from homology"/>
<dbReference type="STRING" id="3694.U5FTD1"/>
<keyword evidence="4" id="KW-1185">Reference proteome</keyword>